<dbReference type="Proteomes" id="UP000198346">
    <property type="component" value="Unassembled WGS sequence"/>
</dbReference>
<name>A0A239PKR2_9PROT</name>
<dbReference type="GO" id="GO:0051213">
    <property type="term" value="F:dioxygenase activity"/>
    <property type="evidence" value="ECO:0007669"/>
    <property type="project" value="UniProtKB-KW"/>
</dbReference>
<dbReference type="InterPro" id="IPR037523">
    <property type="entry name" value="VOC_core"/>
</dbReference>
<feature type="domain" description="VOC" evidence="1">
    <location>
        <begin position="1"/>
        <end position="125"/>
    </location>
</feature>
<dbReference type="Gene3D" id="3.10.180.10">
    <property type="entry name" value="2,3-Dihydroxybiphenyl 1,2-Dioxygenase, domain 1"/>
    <property type="match status" value="1"/>
</dbReference>
<dbReference type="InterPro" id="IPR029068">
    <property type="entry name" value="Glyas_Bleomycin-R_OHBP_Dase"/>
</dbReference>
<evidence type="ECO:0000259" key="1">
    <source>
        <dbReference type="PROSITE" id="PS51819"/>
    </source>
</evidence>
<accession>A0A239PKR2</accession>
<dbReference type="CDD" id="cd07262">
    <property type="entry name" value="VOC_like"/>
    <property type="match status" value="1"/>
</dbReference>
<dbReference type="RefSeq" id="WP_089411334.1">
    <property type="nucleotide sequence ID" value="NZ_FZQA01000001.1"/>
</dbReference>
<dbReference type="PANTHER" id="PTHR35006">
    <property type="entry name" value="GLYOXALASE FAMILY PROTEIN (AFU_ORTHOLOGUE AFUA_5G14830)"/>
    <property type="match status" value="1"/>
</dbReference>
<proteinExistence type="predicted"/>
<reference evidence="2 3" key="1">
    <citation type="submission" date="2017-07" db="EMBL/GenBank/DDBJ databases">
        <authorList>
            <person name="Sun Z.S."/>
            <person name="Albrecht U."/>
            <person name="Echele G."/>
            <person name="Lee C.C."/>
        </authorList>
    </citation>
    <scope>NUCLEOTIDE SEQUENCE [LARGE SCALE GENOMIC DNA]</scope>
    <source>
        <strain evidence="2 3">CGMCC 1.12710</strain>
    </source>
</reference>
<evidence type="ECO:0000313" key="2">
    <source>
        <dbReference type="EMBL" id="SNT68386.1"/>
    </source>
</evidence>
<sequence>MLDHVGLSVADYQKSKAFYEKALAPLGYRFLFEVPKEHTGGISVGGFGAPPKPEFWIDGSGKPSPKLHVAFRARDRAAVDAFYEAALKAGGRDNGAPGLRPHYHEHYYGAFVLDPDGHNIEAVCHAPPEADRRA</sequence>
<keyword evidence="2" id="KW-0560">Oxidoreductase</keyword>
<keyword evidence="3" id="KW-1185">Reference proteome</keyword>
<dbReference type="OrthoDB" id="9807407at2"/>
<dbReference type="PROSITE" id="PS51819">
    <property type="entry name" value="VOC"/>
    <property type="match status" value="1"/>
</dbReference>
<dbReference type="SUPFAM" id="SSF54593">
    <property type="entry name" value="Glyoxalase/Bleomycin resistance protein/Dihydroxybiphenyl dioxygenase"/>
    <property type="match status" value="1"/>
</dbReference>
<organism evidence="2 3">
    <name type="scientific">Amphiplicatus metriothermophilus</name>
    <dbReference type="NCBI Taxonomy" id="1519374"/>
    <lineage>
        <taxon>Bacteria</taxon>
        <taxon>Pseudomonadati</taxon>
        <taxon>Pseudomonadota</taxon>
        <taxon>Alphaproteobacteria</taxon>
        <taxon>Parvularculales</taxon>
        <taxon>Parvularculaceae</taxon>
        <taxon>Amphiplicatus</taxon>
    </lineage>
</organism>
<protein>
    <submittedName>
        <fullName evidence="2">Catechol 2,3-dioxygenase</fullName>
    </submittedName>
</protein>
<dbReference type="EMBL" id="FZQA01000001">
    <property type="protein sequence ID" value="SNT68386.1"/>
    <property type="molecule type" value="Genomic_DNA"/>
</dbReference>
<gene>
    <name evidence="2" type="ORF">SAMN06297382_0888</name>
</gene>
<dbReference type="InterPro" id="IPR004360">
    <property type="entry name" value="Glyas_Fos-R_dOase_dom"/>
</dbReference>
<keyword evidence="2" id="KW-0223">Dioxygenase</keyword>
<dbReference type="Pfam" id="PF00903">
    <property type="entry name" value="Glyoxalase"/>
    <property type="match status" value="1"/>
</dbReference>
<evidence type="ECO:0000313" key="3">
    <source>
        <dbReference type="Proteomes" id="UP000198346"/>
    </source>
</evidence>
<dbReference type="AlphaFoldDB" id="A0A239PKR2"/>
<dbReference type="PANTHER" id="PTHR35006:SF2">
    <property type="entry name" value="GLYOXALASE FAMILY PROTEIN (AFU_ORTHOLOGUE AFUA_5G14830)"/>
    <property type="match status" value="1"/>
</dbReference>